<dbReference type="SUPFAM" id="SSF64484">
    <property type="entry name" value="beta and beta-prime subunits of DNA dependent RNA-polymerase"/>
    <property type="match status" value="1"/>
</dbReference>
<proteinExistence type="inferred from homology"/>
<dbReference type="InterPro" id="IPR007066">
    <property type="entry name" value="RNA_pol_Rpb1_3"/>
</dbReference>
<dbReference type="Gene3D" id="2.40.40.20">
    <property type="match status" value="1"/>
</dbReference>
<dbReference type="InterPro" id="IPR044893">
    <property type="entry name" value="RNA_pol_Rpb1_clamp_domain"/>
</dbReference>
<gene>
    <name evidence="16" type="ORF">PPROV_000849300</name>
</gene>
<keyword evidence="11" id="KW-0539">Nucleus</keyword>
<evidence type="ECO:0000256" key="8">
    <source>
        <dbReference type="ARBA" id="ARBA00022833"/>
    </source>
</evidence>
<dbReference type="GO" id="GO:0046872">
    <property type="term" value="F:metal ion binding"/>
    <property type="evidence" value="ECO:0007669"/>
    <property type="project" value="UniProtKB-KW"/>
</dbReference>
<dbReference type="SMART" id="SM00663">
    <property type="entry name" value="RPOLA_N"/>
    <property type="match status" value="1"/>
</dbReference>
<evidence type="ECO:0000256" key="13">
    <source>
        <dbReference type="RuleBase" id="RU004279"/>
    </source>
</evidence>
<evidence type="ECO:0000256" key="6">
    <source>
        <dbReference type="ARBA" id="ARBA00022695"/>
    </source>
</evidence>
<dbReference type="Gene3D" id="1.10.274.100">
    <property type="entry name" value="RNA polymerase Rpb1, domain 3"/>
    <property type="match status" value="1"/>
</dbReference>
<protein>
    <recommendedName>
        <fullName evidence="13">DNA-directed RNA polymerase subunit</fullName>
        <ecNumber evidence="13">2.7.7.6</ecNumber>
    </recommendedName>
</protein>
<dbReference type="GO" id="GO:0003677">
    <property type="term" value="F:DNA binding"/>
    <property type="evidence" value="ECO:0007669"/>
    <property type="project" value="InterPro"/>
</dbReference>
<dbReference type="InterPro" id="IPR007081">
    <property type="entry name" value="RNA_pol_Rpb1_5"/>
</dbReference>
<evidence type="ECO:0000256" key="5">
    <source>
        <dbReference type="ARBA" id="ARBA00022679"/>
    </source>
</evidence>
<keyword evidence="17" id="KW-1185">Reference proteome</keyword>
<evidence type="ECO:0000256" key="10">
    <source>
        <dbReference type="ARBA" id="ARBA00023163"/>
    </source>
</evidence>
<dbReference type="GO" id="GO:0005634">
    <property type="term" value="C:nucleus"/>
    <property type="evidence" value="ECO:0007669"/>
    <property type="project" value="UniProtKB-SubCell"/>
</dbReference>
<organism evidence="16 17">
    <name type="scientific">Pycnococcus provasolii</name>
    <dbReference type="NCBI Taxonomy" id="41880"/>
    <lineage>
        <taxon>Eukaryota</taxon>
        <taxon>Viridiplantae</taxon>
        <taxon>Chlorophyta</taxon>
        <taxon>Pseudoscourfieldiophyceae</taxon>
        <taxon>Pseudoscourfieldiales</taxon>
        <taxon>Pycnococcaceae</taxon>
        <taxon>Pycnococcus</taxon>
    </lineage>
</organism>
<dbReference type="OrthoDB" id="270392at2759"/>
<dbReference type="NCBIfam" id="NF006336">
    <property type="entry name" value="PRK08566.1"/>
    <property type="match status" value="1"/>
</dbReference>
<evidence type="ECO:0000256" key="14">
    <source>
        <dbReference type="SAM" id="MobiDB-lite"/>
    </source>
</evidence>
<comment type="caution">
    <text evidence="16">The sequence shown here is derived from an EMBL/GenBank/DDBJ whole genome shotgun (WGS) entry which is preliminary data.</text>
</comment>
<dbReference type="InterPro" id="IPR015700">
    <property type="entry name" value="RPC1"/>
</dbReference>
<evidence type="ECO:0000256" key="4">
    <source>
        <dbReference type="ARBA" id="ARBA00022478"/>
    </source>
</evidence>
<comment type="subcellular location">
    <subcellularLocation>
        <location evidence="1">Nucleus</location>
    </subcellularLocation>
</comment>
<dbReference type="Pfam" id="PF04997">
    <property type="entry name" value="RNA_pol_Rpb1_1"/>
    <property type="match status" value="1"/>
</dbReference>
<evidence type="ECO:0000259" key="15">
    <source>
        <dbReference type="SMART" id="SM00663"/>
    </source>
</evidence>
<comment type="subunit">
    <text evidence="3">Component of the RNA polymerase III (Pol III) complex consisting of 17 subunits.</text>
</comment>
<reference evidence="16" key="1">
    <citation type="submission" date="2020-10" db="EMBL/GenBank/DDBJ databases">
        <title>Unveiling of a novel bifunctional photoreceptor, Dualchrome1, isolated from a cosmopolitan green alga.</title>
        <authorList>
            <person name="Suzuki S."/>
            <person name="Kawachi M."/>
        </authorList>
    </citation>
    <scope>NUCLEOTIDE SEQUENCE</scope>
    <source>
        <strain evidence="16">NIES 2893</strain>
    </source>
</reference>
<dbReference type="FunFam" id="2.40.40.20:FF:000019">
    <property type="entry name" value="DNA-directed RNA polymerase II subunit RPB1"/>
    <property type="match status" value="1"/>
</dbReference>
<evidence type="ECO:0000256" key="3">
    <source>
        <dbReference type="ARBA" id="ARBA00011206"/>
    </source>
</evidence>
<evidence type="ECO:0000256" key="7">
    <source>
        <dbReference type="ARBA" id="ARBA00022723"/>
    </source>
</evidence>
<dbReference type="CDD" id="cd02736">
    <property type="entry name" value="RNAP_III_Rpc1_C"/>
    <property type="match status" value="1"/>
</dbReference>
<evidence type="ECO:0000313" key="16">
    <source>
        <dbReference type="EMBL" id="GHP09758.1"/>
    </source>
</evidence>
<dbReference type="EMBL" id="BNJQ01000026">
    <property type="protein sequence ID" value="GHP09758.1"/>
    <property type="molecule type" value="Genomic_DNA"/>
</dbReference>
<feature type="domain" description="RNA polymerase N-terminal" evidence="15">
    <location>
        <begin position="360"/>
        <end position="682"/>
    </location>
</feature>
<keyword evidence="4 13" id="KW-0240">DNA-directed RNA polymerase</keyword>
<evidence type="ECO:0000313" key="17">
    <source>
        <dbReference type="Proteomes" id="UP000660262"/>
    </source>
</evidence>
<dbReference type="PANTHER" id="PTHR48446:SF1">
    <property type="entry name" value="DNA-DIRECTED RNA POLYMERASE SUBUNIT BETA' N-TERMINAL SECTION"/>
    <property type="match status" value="1"/>
</dbReference>
<dbReference type="Pfam" id="PF04983">
    <property type="entry name" value="RNA_pol_Rpb1_3"/>
    <property type="match status" value="1"/>
</dbReference>
<feature type="compositionally biased region" description="Basic and acidic residues" evidence="14">
    <location>
        <begin position="1355"/>
        <end position="1389"/>
    </location>
</feature>
<dbReference type="InterPro" id="IPR038120">
    <property type="entry name" value="Rpb1_funnel_sf"/>
</dbReference>
<feature type="compositionally biased region" description="Gly residues" evidence="14">
    <location>
        <begin position="543"/>
        <end position="552"/>
    </location>
</feature>
<dbReference type="FunFam" id="3.30.1490.180:FF:000002">
    <property type="entry name" value="DNA-directed RNA polymerase subunit"/>
    <property type="match status" value="1"/>
</dbReference>
<dbReference type="Pfam" id="PF05000">
    <property type="entry name" value="RNA_pol_Rpb1_4"/>
    <property type="match status" value="1"/>
</dbReference>
<dbReference type="InterPro" id="IPR035697">
    <property type="entry name" value="RNAP_III_RPC1_N"/>
</dbReference>
<keyword evidence="8" id="KW-0862">Zinc</keyword>
<accession>A0A830HRZ5</accession>
<dbReference type="GO" id="GO:0003899">
    <property type="term" value="F:DNA-directed RNA polymerase activity"/>
    <property type="evidence" value="ECO:0007669"/>
    <property type="project" value="UniProtKB-EC"/>
</dbReference>
<dbReference type="InterPro" id="IPR006592">
    <property type="entry name" value="RNA_pol_N"/>
</dbReference>
<dbReference type="InterPro" id="IPR035698">
    <property type="entry name" value="RNAP_III_Rpc1_C"/>
</dbReference>
<dbReference type="FunFam" id="4.10.860.120:FF:000004">
    <property type="entry name" value="DNA-directed RNA polymerase subunit"/>
    <property type="match status" value="1"/>
</dbReference>
<dbReference type="GO" id="GO:0000428">
    <property type="term" value="C:DNA-directed RNA polymerase complex"/>
    <property type="evidence" value="ECO:0007669"/>
    <property type="project" value="UniProtKB-KW"/>
</dbReference>
<evidence type="ECO:0000256" key="1">
    <source>
        <dbReference type="ARBA" id="ARBA00004123"/>
    </source>
</evidence>
<keyword evidence="7" id="KW-0479">Metal-binding</keyword>
<evidence type="ECO:0000256" key="9">
    <source>
        <dbReference type="ARBA" id="ARBA00022842"/>
    </source>
</evidence>
<feature type="region of interest" description="Disordered" evidence="14">
    <location>
        <begin position="1353"/>
        <end position="1391"/>
    </location>
</feature>
<comment type="catalytic activity">
    <reaction evidence="12 13">
        <text>RNA(n) + a ribonucleoside 5'-triphosphate = RNA(n+1) + diphosphate</text>
        <dbReference type="Rhea" id="RHEA:21248"/>
        <dbReference type="Rhea" id="RHEA-COMP:14527"/>
        <dbReference type="Rhea" id="RHEA-COMP:17342"/>
        <dbReference type="ChEBI" id="CHEBI:33019"/>
        <dbReference type="ChEBI" id="CHEBI:61557"/>
        <dbReference type="ChEBI" id="CHEBI:140395"/>
        <dbReference type="EC" id="2.7.7.6"/>
    </reaction>
</comment>
<dbReference type="GO" id="GO:0006351">
    <property type="term" value="P:DNA-templated transcription"/>
    <property type="evidence" value="ECO:0007669"/>
    <property type="project" value="InterPro"/>
</dbReference>
<dbReference type="Gene3D" id="6.10.250.2940">
    <property type="match status" value="1"/>
</dbReference>
<dbReference type="FunFam" id="1.10.150.390:FF:000004">
    <property type="entry name" value="DNA-directed RNA polymerase subunit"/>
    <property type="match status" value="1"/>
</dbReference>
<keyword evidence="9" id="KW-0460">Magnesium</keyword>
<name>A0A830HRZ5_9CHLO</name>
<comment type="function">
    <text evidence="13">DNA-dependent RNA polymerase catalyzes the transcription of DNA into RNA using the four ribonucleoside triphosphates as substrates.</text>
</comment>
<sequence length="1638" mass="178952">MGDSLNVVNGVSGGNSPASLPLARDFDGDNNNMAHPSEVGVAGGVGGVPAGGGSVFPSSAGVSFSGGDAQCPPCSPLGIQAQIEKRALNMVPTKPLSSASTGLHARGNGASTSTQLHNLASSISQSQQISGIQFSLLSSTDVKHVSELVVSKRNLYDMPDRKPSENGLLDPRLGTSDKKQPCETCGGQLKECAGHFGHIKLELPVFHIGYFKHTLTVLQCICKQCARVLLTDDEHAHFLKLLRSPKCDLGMRRGLAKRIVEKCKRVRKCTRCGFHNGPVRKVANALKFQHDRLHKAEKEINDKEKGLYAKFCSDQQKDWGETVSVSNSRDDLNPLRTLRLFERIPYEDVILLDIEGGRPEHLLLTHLPVSPVCIRPSVKVENTAGTNEDDITMKMVSIIEVNNRLKLDIDQGRPTNSLLECWDHLQTQCASLVNSELPGLPSSFHTYGSKPSRGFAQRLKGKQGRFRFNLSGKRVDFTGRTVISPDPNLDIDQVGVPLHVAKVLTYPETVNEHNIEFLRQCVINGTNVHPGASFVTRSHNTGGSRGGSADGGGAERDKVFLKYGDRQRTAAQLRVGDVVERHLMDGDIVLFNRQPSLHRLSIMAHKVRVHKHRTFSFNLCVCAPYNADFDGDEMNLHVPQTEQAKAEAKVLMGVHENLRTPKGGEALVACTQDFLTCAYLLTSRDIFVDRAQFAQICCMFTPPEERMRIPPPTIWKPIALWTGKQVISTLIQSCRTASMGDARVVPSFEVPEKGYTRSSHGVDSREREAKELCPADGWVVVHKGELVAGRLGKASLGSGTRTGLFATLLAQYEPAVAANCMNKLARLSARWIGSRGFSIGLDDVKAPETLIEGRNMRMEEGYRRCDEQIDAYRTGRLQLQPGCDLDETLETVVTGELNNIRQEAGTLCSKLLSRLNPAVVMATCGSKGSPLNVAQMVACVGQQTVSGQRCPEGFDGRTLPHFDVGAREPAAKGFVANSFFSGLTPTEFFFHTMGGREGLVDTAVKTAETGYMSRRLMKALEDLGISYDGTVRTSMSHIVQFQYGDDGLDPMLMVGKDGVPVDFEHVLSGVLEESRSGEAEMEEETDEQLRSPWVDFDDDDLSSGLSMWADDRDATQGDVSVLTASLIDALFPADVLSGEGHIMDPLSSGESIRDRPSEKFSNDLRSFLVRAVEIPLDGIVPSPRQLALFTRRALLQYRRKLVDPGTAVGAIGAQSIGEPGTQMTLKTFHFAGVASMNITLGVPRIKEIVNASKQIATPIMTAELVRPDNETSARIVKGRVERTTLGEVASSIRVILKPDICAVQVELNARNIQKLQIDVDAWTVEKAILLTSKLRLKPKHVRVLSADRLIIAPPEPKDKSKGGGSSSKDKDKEEEKEKDTSKDSEEDGNRPGAIFTAVQRLRDLLKDVVVVGVPAVHRAVINREDGGDRGPKYNLLVEGTNLLSVMTIDGVDGLHTSSNHIFEMERVLGIEAARRAIHTEIDDTMKHHGMSIDPRHPALLAEIMTVRGEVNGITRFGIAKLRDSVLMLASFEKTTDHLFDAAARGRTDEICGVSECIIMGTPMPLGTGAVTLFHKIDDASEGKEEEDEKKSQVLKKEDDWVLLDDAGDALCDDDDESKHHLSTDDPLGGVLLSHLVVV</sequence>
<evidence type="ECO:0000256" key="12">
    <source>
        <dbReference type="ARBA" id="ARBA00048552"/>
    </source>
</evidence>
<dbReference type="CDD" id="cd02583">
    <property type="entry name" value="RNAP_III_RPC1_N"/>
    <property type="match status" value="1"/>
</dbReference>
<dbReference type="EC" id="2.7.7.6" evidence="13"/>
<dbReference type="InterPro" id="IPR007083">
    <property type="entry name" value="RNA_pol_Rpb1_4"/>
</dbReference>
<dbReference type="InterPro" id="IPR000722">
    <property type="entry name" value="RNA_pol_asu"/>
</dbReference>
<dbReference type="Gene3D" id="1.10.132.30">
    <property type="match status" value="1"/>
</dbReference>
<evidence type="ECO:0000256" key="11">
    <source>
        <dbReference type="ARBA" id="ARBA00023242"/>
    </source>
</evidence>
<dbReference type="Proteomes" id="UP000660262">
    <property type="component" value="Unassembled WGS sequence"/>
</dbReference>
<dbReference type="Pfam" id="PF04998">
    <property type="entry name" value="RNA_pol_Rpb1_5"/>
    <property type="match status" value="1"/>
</dbReference>
<dbReference type="Pfam" id="PF00623">
    <property type="entry name" value="RNA_pol_Rpb1_2"/>
    <property type="match status" value="1"/>
</dbReference>
<keyword evidence="10 13" id="KW-0804">Transcription</keyword>
<dbReference type="Gene3D" id="4.10.860.120">
    <property type="entry name" value="RNA polymerase II, clamp domain"/>
    <property type="match status" value="1"/>
</dbReference>
<dbReference type="Gene3D" id="6.20.50.80">
    <property type="match status" value="1"/>
</dbReference>
<keyword evidence="5 13" id="KW-0808">Transferase</keyword>
<dbReference type="Gene3D" id="3.30.1490.180">
    <property type="entry name" value="RNA polymerase ii"/>
    <property type="match status" value="1"/>
</dbReference>
<dbReference type="Gene3D" id="1.10.150.390">
    <property type="match status" value="1"/>
</dbReference>
<evidence type="ECO:0000256" key="2">
    <source>
        <dbReference type="ARBA" id="ARBA00007207"/>
    </source>
</evidence>
<dbReference type="InterPro" id="IPR042102">
    <property type="entry name" value="RNA_pol_Rpb1_3_sf"/>
</dbReference>
<comment type="similarity">
    <text evidence="2">Belongs to the RNA polymerase beta' chain family. RpoC1 subfamily.</text>
</comment>
<feature type="region of interest" description="Disordered" evidence="14">
    <location>
        <begin position="534"/>
        <end position="553"/>
    </location>
</feature>
<keyword evidence="6 13" id="KW-0548">Nucleotidyltransferase</keyword>
<dbReference type="PANTHER" id="PTHR48446">
    <property type="entry name" value="DNA-DIRECTED RNA POLYMERASE SUBUNIT BETA' N-TERMINAL SECTION"/>
    <property type="match status" value="1"/>
</dbReference>
<dbReference type="InterPro" id="IPR007080">
    <property type="entry name" value="RNA_pol_Rpb1_1"/>
</dbReference>